<dbReference type="SUPFAM" id="SSF160909">
    <property type="entry name" value="ATP12-like"/>
    <property type="match status" value="1"/>
</dbReference>
<evidence type="ECO:0000256" key="3">
    <source>
        <dbReference type="ARBA" id="ARBA00012150"/>
    </source>
</evidence>
<keyword evidence="5" id="KW-0143">Chaperone</keyword>
<protein>
    <recommendedName>
        <fullName evidence="3 7">acylphosphatase</fullName>
        <ecNumber evidence="3 7">3.6.1.7</ecNumber>
    </recommendedName>
</protein>
<evidence type="ECO:0000256" key="7">
    <source>
        <dbReference type="PROSITE-ProRule" id="PRU00520"/>
    </source>
</evidence>
<dbReference type="PROSITE" id="PS51160">
    <property type="entry name" value="ACYLPHOSPHATASE_3"/>
    <property type="match status" value="1"/>
</dbReference>
<dbReference type="PANTHER" id="PTHR21013">
    <property type="entry name" value="ATP SYNTHASE MITOCHONDRIAL F1 COMPLEX ASSEMBLY FACTOR 2/ATP12 PROTEIN, MITOCHONDRIAL PRECURSOR"/>
    <property type="match status" value="1"/>
</dbReference>
<comment type="catalytic activity">
    <reaction evidence="6 7">
        <text>an acyl phosphate + H2O = a carboxylate + phosphate + H(+)</text>
        <dbReference type="Rhea" id="RHEA:14965"/>
        <dbReference type="ChEBI" id="CHEBI:15377"/>
        <dbReference type="ChEBI" id="CHEBI:15378"/>
        <dbReference type="ChEBI" id="CHEBI:29067"/>
        <dbReference type="ChEBI" id="CHEBI:43474"/>
        <dbReference type="ChEBI" id="CHEBI:59918"/>
        <dbReference type="EC" id="3.6.1.7"/>
    </reaction>
</comment>
<dbReference type="Pfam" id="PF00708">
    <property type="entry name" value="Acylphosphatase"/>
    <property type="match status" value="1"/>
</dbReference>
<evidence type="ECO:0000313" key="11">
    <source>
        <dbReference type="Proteomes" id="UP000500767"/>
    </source>
</evidence>
<feature type="active site" evidence="7">
    <location>
        <position position="264"/>
    </location>
</feature>
<comment type="similarity">
    <text evidence="2">Belongs to the ATP12 family.</text>
</comment>
<accession>A0A6M8HPL7</accession>
<dbReference type="InterPro" id="IPR042272">
    <property type="entry name" value="ATP12_ATP_synth-F1-assembly_N"/>
</dbReference>
<dbReference type="PROSITE" id="PS00151">
    <property type="entry name" value="ACYLPHOSPHATASE_2"/>
    <property type="match status" value="1"/>
</dbReference>
<dbReference type="GO" id="GO:0003998">
    <property type="term" value="F:acylphosphatase activity"/>
    <property type="evidence" value="ECO:0007669"/>
    <property type="project" value="UniProtKB-EC"/>
</dbReference>
<dbReference type="GO" id="GO:0043461">
    <property type="term" value="P:proton-transporting ATP synthase complex assembly"/>
    <property type="evidence" value="ECO:0007669"/>
    <property type="project" value="InterPro"/>
</dbReference>
<dbReference type="Pfam" id="PF07542">
    <property type="entry name" value="ATP12"/>
    <property type="match status" value="1"/>
</dbReference>
<dbReference type="Gene3D" id="3.30.2180.10">
    <property type="entry name" value="ATP12-like"/>
    <property type="match status" value="1"/>
</dbReference>
<keyword evidence="7" id="KW-0378">Hydrolase</keyword>
<dbReference type="AlphaFoldDB" id="A0A6M8HPL7"/>
<dbReference type="Gene3D" id="3.30.70.100">
    <property type="match status" value="1"/>
</dbReference>
<evidence type="ECO:0000313" key="10">
    <source>
        <dbReference type="EMBL" id="QKE90419.1"/>
    </source>
</evidence>
<evidence type="ECO:0000256" key="8">
    <source>
        <dbReference type="RuleBase" id="RU004168"/>
    </source>
</evidence>
<dbReference type="InterPro" id="IPR036046">
    <property type="entry name" value="Acylphosphatase-like_dom_sf"/>
</dbReference>
<dbReference type="SUPFAM" id="SSF54975">
    <property type="entry name" value="Acylphosphatase/BLUF domain-like"/>
    <property type="match status" value="1"/>
</dbReference>
<gene>
    <name evidence="10" type="ORF">HN018_10575</name>
</gene>
<dbReference type="InterPro" id="IPR001792">
    <property type="entry name" value="Acylphosphatase-like_dom"/>
</dbReference>
<dbReference type="RefSeq" id="WP_171837270.1">
    <property type="nucleotide sequence ID" value="NZ_CP053708.1"/>
</dbReference>
<reference evidence="10 11" key="1">
    <citation type="journal article" date="2014" name="World J. Microbiol. Biotechnol.">
        <title>Biodiversity and physiological characteristics of Antarctic and Arctic lichens-associated bacteria.</title>
        <authorList>
            <person name="Lee Y.M."/>
            <person name="Kim E.H."/>
            <person name="Lee H.K."/>
            <person name="Hong S.G."/>
        </authorList>
    </citation>
    <scope>NUCLEOTIDE SEQUENCE [LARGE SCALE GENOMIC DNA]</scope>
    <source>
        <strain evidence="10 11">PAMC 26569</strain>
    </source>
</reference>
<dbReference type="InterPro" id="IPR017968">
    <property type="entry name" value="Acylphosphatase_CS"/>
</dbReference>
<dbReference type="EMBL" id="CP053708">
    <property type="protein sequence ID" value="QKE90419.1"/>
    <property type="molecule type" value="Genomic_DNA"/>
</dbReference>
<organism evidence="10 11">
    <name type="scientific">Lichenicola cladoniae</name>
    <dbReference type="NCBI Taxonomy" id="1484109"/>
    <lineage>
        <taxon>Bacteria</taxon>
        <taxon>Pseudomonadati</taxon>
        <taxon>Pseudomonadota</taxon>
        <taxon>Alphaproteobacteria</taxon>
        <taxon>Acetobacterales</taxon>
        <taxon>Acetobacteraceae</taxon>
        <taxon>Lichenicola</taxon>
    </lineage>
</organism>
<dbReference type="PANTHER" id="PTHR21013:SF10">
    <property type="entry name" value="ATP SYNTHASE MITOCHONDRIAL F1 COMPLEX ASSEMBLY FACTOR 2"/>
    <property type="match status" value="1"/>
</dbReference>
<feature type="domain" description="Acylphosphatase-like" evidence="9">
    <location>
        <begin position="249"/>
        <end position="336"/>
    </location>
</feature>
<sequence length="348" mass="37340">MSGTIRKRFWTAVRHEPDGDRYRIMLDERPLKVPGGPLLRLQSEALAAAVSDEWTRAGGQVGDAFGPEMLPLTRLAGTQQERVAPRRPAVVSALLGYVDGDLLCYRATYPEVLLERQQGAWEPWLDWCAARHGARLVVGQGVMPLVQPVDATTALEQALHAQSDAALTGLGVLVPILGSLVLGLAVADGALGADAATGLALLDETYQLEHWGADADTSQRQAALLQEAREAERFMTLSVGAGRGPPGTLQRWLIEGRVQGVGYRMWLVAEARLLGLTGWVRNLRDGRVEALLQGPEQAVSNLLAAAHVGPMAARVTGIATELRTDPIAPVGFTQASSSDQPLEPYSSR</sequence>
<feature type="active site" evidence="7">
    <location>
        <position position="282"/>
    </location>
</feature>
<keyword evidence="11" id="KW-1185">Reference proteome</keyword>
<dbReference type="Gene3D" id="1.10.3580.10">
    <property type="entry name" value="ATP12 ATPase"/>
    <property type="match status" value="1"/>
</dbReference>
<dbReference type="KEGG" id="lck:HN018_10575"/>
<dbReference type="PRINTS" id="PR00112">
    <property type="entry name" value="ACYLPHPHTASE"/>
</dbReference>
<name>A0A6M8HPL7_9PROT</name>
<evidence type="ECO:0000256" key="5">
    <source>
        <dbReference type="ARBA" id="ARBA00023186"/>
    </source>
</evidence>
<dbReference type="InterPro" id="IPR023335">
    <property type="entry name" value="ATP12_ortho_dom_sf"/>
</dbReference>
<evidence type="ECO:0000256" key="1">
    <source>
        <dbReference type="ARBA" id="ARBA00005614"/>
    </source>
</evidence>
<dbReference type="Proteomes" id="UP000500767">
    <property type="component" value="Chromosome"/>
</dbReference>
<dbReference type="EC" id="3.6.1.7" evidence="3 7"/>
<proteinExistence type="inferred from homology"/>
<dbReference type="InterPro" id="IPR011419">
    <property type="entry name" value="ATP12_ATP_synth-F1-assembly"/>
</dbReference>
<evidence type="ECO:0000259" key="9">
    <source>
        <dbReference type="PROSITE" id="PS51160"/>
    </source>
</evidence>
<evidence type="ECO:0000256" key="2">
    <source>
        <dbReference type="ARBA" id="ARBA00008231"/>
    </source>
</evidence>
<evidence type="ECO:0000256" key="4">
    <source>
        <dbReference type="ARBA" id="ARBA00022946"/>
    </source>
</evidence>
<comment type="similarity">
    <text evidence="1 8">Belongs to the acylphosphatase family.</text>
</comment>
<dbReference type="InterPro" id="IPR020456">
    <property type="entry name" value="Acylphosphatase"/>
</dbReference>
<evidence type="ECO:0000256" key="6">
    <source>
        <dbReference type="ARBA" id="ARBA00047645"/>
    </source>
</evidence>
<keyword evidence="4" id="KW-0809">Transit peptide</keyword>